<evidence type="ECO:0000313" key="2">
    <source>
        <dbReference type="EMBL" id="CRH08037.1"/>
    </source>
</evidence>
<dbReference type="Pfam" id="PF07238">
    <property type="entry name" value="PilZ"/>
    <property type="match status" value="1"/>
</dbReference>
<dbReference type="AlphaFoldDB" id="A0A1S7LPQ3"/>
<accession>A0A1S7LPQ3</accession>
<dbReference type="GO" id="GO:0035438">
    <property type="term" value="F:cyclic-di-GMP binding"/>
    <property type="evidence" value="ECO:0007669"/>
    <property type="project" value="InterPro"/>
</dbReference>
<dbReference type="Gene3D" id="2.40.10.220">
    <property type="entry name" value="predicted glycosyltransferase like domains"/>
    <property type="match status" value="1"/>
</dbReference>
<feature type="domain" description="PilZ" evidence="1">
    <location>
        <begin position="9"/>
        <end position="104"/>
    </location>
</feature>
<name>A0A1S7LPQ3_MAGMO</name>
<reference evidence="2" key="1">
    <citation type="submission" date="2015-04" db="EMBL/GenBank/DDBJ databases">
        <authorList>
            <person name="Syromyatnikov M.Y."/>
            <person name="Popov V.N."/>
        </authorList>
    </citation>
    <scope>NUCLEOTIDE SEQUENCE</scope>
    <source>
        <strain evidence="2">MO-1</strain>
    </source>
</reference>
<organism evidence="2">
    <name type="scientific">Magnetococcus massalia (strain MO-1)</name>
    <dbReference type="NCBI Taxonomy" id="451514"/>
    <lineage>
        <taxon>Bacteria</taxon>
        <taxon>Pseudomonadati</taxon>
        <taxon>Pseudomonadota</taxon>
        <taxon>Magnetococcia</taxon>
        <taxon>Magnetococcales</taxon>
        <taxon>Magnetococcaceae</taxon>
        <taxon>Magnetococcus</taxon>
    </lineage>
</organism>
<gene>
    <name evidence="2" type="ORF">MAGMO_3909</name>
</gene>
<protein>
    <submittedName>
        <fullName evidence="2">Type IV pilus assembly PilZ</fullName>
    </submittedName>
</protein>
<dbReference type="EMBL" id="LO017727">
    <property type="protein sequence ID" value="CRH08037.1"/>
    <property type="molecule type" value="Genomic_DNA"/>
</dbReference>
<dbReference type="SUPFAM" id="SSF141371">
    <property type="entry name" value="PilZ domain-like"/>
    <property type="match status" value="1"/>
</dbReference>
<evidence type="ECO:0000259" key="1">
    <source>
        <dbReference type="Pfam" id="PF07238"/>
    </source>
</evidence>
<proteinExistence type="predicted"/>
<dbReference type="InterPro" id="IPR009875">
    <property type="entry name" value="PilZ_domain"/>
</dbReference>
<sequence length="122" mass="13597">MSPTPEAENRRRFSRVTTHHTVKLSRADGQTLMGQYHDISLNGMLFQGENLPAIGTQWVGELTLASDVVIVFHGEVVKHEPNDGAAIHFVEVDAESFTHLRRLVSLNLGDAEQIDQELSNHL</sequence>